<dbReference type="InterPro" id="IPR052956">
    <property type="entry name" value="Mesenchyme-surface_protein"/>
</dbReference>
<protein>
    <recommendedName>
        <fullName evidence="3">LVIVD repeat protein</fullName>
    </recommendedName>
</protein>
<dbReference type="PANTHER" id="PTHR46928">
    <property type="entry name" value="MESENCHYME-SPECIFIC CELL SURFACE GLYCOPROTEIN"/>
    <property type="match status" value="1"/>
</dbReference>
<dbReference type="InterPro" id="IPR013211">
    <property type="entry name" value="LVIVD"/>
</dbReference>
<dbReference type="Gene3D" id="2.130.10.10">
    <property type="entry name" value="YVTN repeat-like/Quinoprotein amine dehydrogenase"/>
    <property type="match status" value="2"/>
</dbReference>
<dbReference type="AlphaFoldDB" id="A0A1Z3N6Z5"/>
<evidence type="ECO:0000313" key="1">
    <source>
        <dbReference type="EMBL" id="ASD63235.1"/>
    </source>
</evidence>
<dbReference type="PROSITE" id="PS51257">
    <property type="entry name" value="PROKAR_LIPOPROTEIN"/>
    <property type="match status" value="1"/>
</dbReference>
<dbReference type="SUPFAM" id="SSF82171">
    <property type="entry name" value="DPP6 N-terminal domain-like"/>
    <property type="match status" value="1"/>
</dbReference>
<gene>
    <name evidence="1" type="ORF">B9G79_06465</name>
</gene>
<dbReference type="InterPro" id="IPR015943">
    <property type="entry name" value="WD40/YVTN_repeat-like_dom_sf"/>
</dbReference>
<sequence>MRTFWKIIINCLLLLTTSCGLVNAELFRRVQQADIGSEDPGPTPPAPIISDKIDRWGYGRTQYDVLISGSYIISGGRKGLTILDATDPYTPVEVNSFKTYTVSKLTKVDDLAFVSYNNGILEVFDISNPAGPVARSSVTLTAPKRVAVKNSLAYVPDGASGLRVIDFSDPGNITLVTTIDTTGVALSASIDGNYLYLADQWDGVKIFDISTPSTPTQIGSYNVGGDAMDVKVKGSHAFVTVDWDNITILDITNKTAPALVTNFYDQYNYYNAFTQIEIKNNYLFAMDFYDGITVYDISTPATPVFKGVATPYTTRWWGEPYGFASNDTHIFMAVETYGITAVDVSNPAQPHVPYAYRPQRSWVNSVSVVGTIAAVCENDWGRLLMVDISNPAKPTLLSTTESGCSRELIYDGTYVYAAMNNSGLKILNVSNPASPADIGNIDNGSSARQIAKSGNFVYLAYSGALYIYNVSNPAAPAVAGTYAYTANDIIVEGNYAYLAGATTLRIIDISNPASITVVGSYTYPSGTATSYSLIKSGSLIYVGGSESLGVLDISNPAAPTLISKDTKTDTPESMTILGNKLYSCNYDVGVHEWDLATPTSPVRIDSFLLGGCLGITSLSGTVYIADEETGLRILNSSSRKYLRMENPLSLMSVNSITVGASHIYLPDSFMGIVTLNNSNPLRPEFTSRINSMSVVAAPIEENNILYVADQYFIRTIDITDAANPVSLGSSARFSATGGYINALAKKGSLLYTIEGSFLGIYNVADPANILQVASPSYASMMELTVSGNMLLAASGSTGLRVFDISTPTSPSLSGTYNSPGSARHAILDGTYAYLADGTAGLQVVDVSNPASPTAVATYDTAGTAISLAKKGNYVFVADSGHVEVIDVTDPLNPTLKTTMNKTLFGGANSKAVVIKGNYLYVLLYDGIEVFDISDIDNIHQ</sequence>
<evidence type="ECO:0000313" key="2">
    <source>
        <dbReference type="Proteomes" id="UP000197003"/>
    </source>
</evidence>
<name>A0A1Z3N6Z5_BDEBC</name>
<dbReference type="EMBL" id="CP020946">
    <property type="protein sequence ID" value="ASD63235.1"/>
    <property type="molecule type" value="Genomic_DNA"/>
</dbReference>
<dbReference type="Pfam" id="PF08309">
    <property type="entry name" value="LVIVD"/>
    <property type="match status" value="16"/>
</dbReference>
<dbReference type="Proteomes" id="UP000197003">
    <property type="component" value="Chromosome"/>
</dbReference>
<dbReference type="RefSeq" id="WP_088564792.1">
    <property type="nucleotide sequence ID" value="NZ_CP020946.1"/>
</dbReference>
<reference evidence="1 2" key="1">
    <citation type="submission" date="2017-04" db="EMBL/GenBank/DDBJ databases">
        <title>Whole genome sequence of Bdellovibrio bacteriovorus strain SSB218315.</title>
        <authorList>
            <person name="Oyedara O."/>
            <person name="Rodriguez-Perez M.A."/>
        </authorList>
    </citation>
    <scope>NUCLEOTIDE SEQUENCE [LARGE SCALE GENOMIC DNA]</scope>
    <source>
        <strain evidence="1 2">SSB218315</strain>
    </source>
</reference>
<dbReference type="PANTHER" id="PTHR46928:SF1">
    <property type="entry name" value="MESENCHYME-SPECIFIC CELL SURFACE GLYCOPROTEIN"/>
    <property type="match status" value="1"/>
</dbReference>
<dbReference type="OrthoDB" id="8375at2"/>
<evidence type="ECO:0008006" key="3">
    <source>
        <dbReference type="Google" id="ProtNLM"/>
    </source>
</evidence>
<accession>A0A1Z3N6Z5</accession>
<dbReference type="SUPFAM" id="SSF69322">
    <property type="entry name" value="Tricorn protease domain 2"/>
    <property type="match status" value="1"/>
</dbReference>
<proteinExistence type="predicted"/>
<dbReference type="SUPFAM" id="SSF101908">
    <property type="entry name" value="Putative isomerase YbhE"/>
    <property type="match status" value="1"/>
</dbReference>
<dbReference type="SUPFAM" id="SSF63825">
    <property type="entry name" value="YWTD domain"/>
    <property type="match status" value="1"/>
</dbReference>
<organism evidence="1 2">
    <name type="scientific">Bdellovibrio bacteriovorus</name>
    <dbReference type="NCBI Taxonomy" id="959"/>
    <lineage>
        <taxon>Bacteria</taxon>
        <taxon>Pseudomonadati</taxon>
        <taxon>Bdellovibrionota</taxon>
        <taxon>Bdellovibrionia</taxon>
        <taxon>Bdellovibrionales</taxon>
        <taxon>Pseudobdellovibrionaceae</taxon>
        <taxon>Bdellovibrio</taxon>
    </lineage>
</organism>